<feature type="transmembrane region" description="Helical" evidence="9">
    <location>
        <begin position="146"/>
        <end position="166"/>
    </location>
</feature>
<dbReference type="Gene3D" id="1.20.1250.20">
    <property type="entry name" value="MFS general substrate transporter like domains"/>
    <property type="match status" value="1"/>
</dbReference>
<feature type="transmembrane region" description="Helical" evidence="9">
    <location>
        <begin position="85"/>
        <end position="116"/>
    </location>
</feature>
<dbReference type="PANTHER" id="PTHR23517:SF15">
    <property type="entry name" value="PROTON-DEPENDENT OLIGOPEPTIDE FAMILY TRANSPORT PROTEIN"/>
    <property type="match status" value="1"/>
</dbReference>
<dbReference type="PANTHER" id="PTHR23517">
    <property type="entry name" value="RESISTANCE PROTEIN MDTM, PUTATIVE-RELATED-RELATED"/>
    <property type="match status" value="1"/>
</dbReference>
<feature type="transmembrane region" description="Helical" evidence="9">
    <location>
        <begin position="324"/>
        <end position="344"/>
    </location>
</feature>
<keyword evidence="6 9" id="KW-1133">Transmembrane helix</keyword>
<dbReference type="Proteomes" id="UP000590740">
    <property type="component" value="Unassembled WGS sequence"/>
</dbReference>
<evidence type="ECO:0000256" key="1">
    <source>
        <dbReference type="ARBA" id="ARBA00004651"/>
    </source>
</evidence>
<keyword evidence="2 8" id="KW-0813">Transport</keyword>
<dbReference type="GO" id="GO:0005886">
    <property type="term" value="C:plasma membrane"/>
    <property type="evidence" value="ECO:0007669"/>
    <property type="project" value="UniProtKB-SubCell"/>
</dbReference>
<dbReference type="SUPFAM" id="SSF103473">
    <property type="entry name" value="MFS general substrate transporter"/>
    <property type="match status" value="1"/>
</dbReference>
<evidence type="ECO:0000313" key="12">
    <source>
        <dbReference type="Proteomes" id="UP000590740"/>
    </source>
</evidence>
<dbReference type="AlphaFoldDB" id="A0A7W8DI77"/>
<reference evidence="11 12" key="1">
    <citation type="submission" date="2020-08" db="EMBL/GenBank/DDBJ databases">
        <title>Genomic Encyclopedia of Type Strains, Phase IV (KMG-IV): sequencing the most valuable type-strain genomes for metagenomic binning, comparative biology and taxonomic classification.</title>
        <authorList>
            <person name="Goeker M."/>
        </authorList>
    </citation>
    <scope>NUCLEOTIDE SEQUENCE [LARGE SCALE GENOMIC DNA]</scope>
    <source>
        <strain evidence="11 12">DSM 12252</strain>
    </source>
</reference>
<feature type="transmembrane region" description="Helical" evidence="9">
    <location>
        <begin position="387"/>
        <end position="412"/>
    </location>
</feature>
<keyword evidence="7 9" id="KW-0472">Membrane</keyword>
<feature type="transmembrane region" description="Helical" evidence="9">
    <location>
        <begin position="53"/>
        <end position="73"/>
    </location>
</feature>
<dbReference type="InterPro" id="IPR020846">
    <property type="entry name" value="MFS_dom"/>
</dbReference>
<dbReference type="PROSITE" id="PS01023">
    <property type="entry name" value="PTR2_2"/>
    <property type="match status" value="1"/>
</dbReference>
<dbReference type="GO" id="GO:1904680">
    <property type="term" value="F:peptide transmembrane transporter activity"/>
    <property type="evidence" value="ECO:0007669"/>
    <property type="project" value="InterPro"/>
</dbReference>
<dbReference type="GO" id="GO:0006857">
    <property type="term" value="P:oligopeptide transport"/>
    <property type="evidence" value="ECO:0007669"/>
    <property type="project" value="InterPro"/>
</dbReference>
<dbReference type="InterPro" id="IPR018456">
    <property type="entry name" value="PTR2_symporter_CS"/>
</dbReference>
<sequence length="486" mass="52617">MTSAPTGHPRGIYTLFFTEMWERFSYYGMRALLVLYMVAEVRRGGMGLTDEMAAAIYGLYTALVYMTALPGGWVGDRLLGARSAVWWGGIIIACGHVVLGIHSTQSFFIGLVLVAFGSGLLKSNMSALVGQLYPEGGARRDAGFTLFYMGINVGALFGQLMCGWLGEHVGWRWGFSAAAVGMFLGLVQFRLTERHVMHIGLRADHAGQNVQREWRMLQAGLAGVVVLVALGVSGMVQIDVVRFAHSTAWFIAGTAVLYFLWAFFLARLEPAEKKRLVVILVLFLASALFWAGFEQVGSSFSIFAERYTLRKLGGWEVPASWVQALNPLFVIGAAPLVALMWNALDRRGTSPSLTTKMSWALLMLALGFVVAAWAAERALATGPVWPTWLMSVVILHTLGELFLSPVGLSAVTKLAPPRLTGQMMGIWFLGSSLGDILAGILAGGVTGDATAQMPARFLHVALTAGISGIVLLILARWITKLMPGIK</sequence>
<dbReference type="InterPro" id="IPR005279">
    <property type="entry name" value="Dipep/tripep_permease"/>
</dbReference>
<evidence type="ECO:0000256" key="2">
    <source>
        <dbReference type="ARBA" id="ARBA00022448"/>
    </source>
</evidence>
<feature type="transmembrane region" description="Helical" evidence="9">
    <location>
        <begin position="24"/>
        <end position="41"/>
    </location>
</feature>
<comment type="caution">
    <text evidence="11">The sequence shown here is derived from an EMBL/GenBank/DDBJ whole genome shotgun (WGS) entry which is preliminary data.</text>
</comment>
<evidence type="ECO:0000256" key="4">
    <source>
        <dbReference type="ARBA" id="ARBA00022692"/>
    </source>
</evidence>
<evidence type="ECO:0000256" key="6">
    <source>
        <dbReference type="ARBA" id="ARBA00022989"/>
    </source>
</evidence>
<evidence type="ECO:0000256" key="3">
    <source>
        <dbReference type="ARBA" id="ARBA00022475"/>
    </source>
</evidence>
<dbReference type="NCBIfam" id="TIGR00924">
    <property type="entry name" value="yjdL_sub1_fam"/>
    <property type="match status" value="1"/>
</dbReference>
<evidence type="ECO:0000256" key="8">
    <source>
        <dbReference type="RuleBase" id="RU003755"/>
    </source>
</evidence>
<evidence type="ECO:0000259" key="10">
    <source>
        <dbReference type="PROSITE" id="PS50850"/>
    </source>
</evidence>
<dbReference type="CDD" id="cd17346">
    <property type="entry name" value="MFS_DtpA_like"/>
    <property type="match status" value="1"/>
</dbReference>
<feature type="transmembrane region" description="Helical" evidence="9">
    <location>
        <begin position="219"/>
        <end position="238"/>
    </location>
</feature>
<feature type="transmembrane region" description="Helical" evidence="9">
    <location>
        <begin position="276"/>
        <end position="293"/>
    </location>
</feature>
<name>A0A7W8DI77_9BACT</name>
<comment type="subcellular location">
    <subcellularLocation>
        <location evidence="1">Cell membrane</location>
        <topology evidence="1">Multi-pass membrane protein</topology>
    </subcellularLocation>
    <subcellularLocation>
        <location evidence="8">Membrane</location>
        <topology evidence="8">Multi-pass membrane protein</topology>
    </subcellularLocation>
</comment>
<dbReference type="Pfam" id="PF00854">
    <property type="entry name" value="PTR2"/>
    <property type="match status" value="1"/>
</dbReference>
<accession>A0A7W8DI77</accession>
<keyword evidence="5" id="KW-0653">Protein transport</keyword>
<evidence type="ECO:0000256" key="7">
    <source>
        <dbReference type="ARBA" id="ARBA00023136"/>
    </source>
</evidence>
<evidence type="ECO:0000256" key="5">
    <source>
        <dbReference type="ARBA" id="ARBA00022856"/>
    </source>
</evidence>
<gene>
    <name evidence="11" type="ORF">HNQ65_000204</name>
</gene>
<comment type="similarity">
    <text evidence="8">Belongs to the major facilitator superfamily. Proton-dependent oligopeptide transporter (POT/PTR) (TC 2.A.17) family.</text>
</comment>
<keyword evidence="4 8" id="KW-0812">Transmembrane</keyword>
<keyword evidence="12" id="KW-1185">Reference proteome</keyword>
<dbReference type="RefSeq" id="WP_184337498.1">
    <property type="nucleotide sequence ID" value="NZ_JACHIG010000001.1"/>
</dbReference>
<feature type="transmembrane region" description="Helical" evidence="9">
    <location>
        <begin position="356"/>
        <end position="375"/>
    </location>
</feature>
<protein>
    <submittedName>
        <fullName evidence="11">POT family proton-dependent oligopeptide transporter</fullName>
    </submittedName>
</protein>
<feature type="transmembrane region" description="Helical" evidence="9">
    <location>
        <begin position="244"/>
        <end position="264"/>
    </location>
</feature>
<evidence type="ECO:0000256" key="9">
    <source>
        <dbReference type="SAM" id="Phobius"/>
    </source>
</evidence>
<dbReference type="PROSITE" id="PS50850">
    <property type="entry name" value="MFS"/>
    <property type="match status" value="1"/>
</dbReference>
<dbReference type="InterPro" id="IPR000109">
    <property type="entry name" value="POT_fam"/>
</dbReference>
<keyword evidence="5" id="KW-0571">Peptide transport</keyword>
<organism evidence="11 12">
    <name type="scientific">Prosthecobacter vanneervenii</name>
    <dbReference type="NCBI Taxonomy" id="48466"/>
    <lineage>
        <taxon>Bacteria</taxon>
        <taxon>Pseudomonadati</taxon>
        <taxon>Verrucomicrobiota</taxon>
        <taxon>Verrucomicrobiia</taxon>
        <taxon>Verrucomicrobiales</taxon>
        <taxon>Verrucomicrobiaceae</taxon>
        <taxon>Prosthecobacter</taxon>
    </lineage>
</organism>
<dbReference type="InterPro" id="IPR036259">
    <property type="entry name" value="MFS_trans_sf"/>
</dbReference>
<keyword evidence="3" id="KW-1003">Cell membrane</keyword>
<dbReference type="EMBL" id="JACHIG010000001">
    <property type="protein sequence ID" value="MBB5030650.1"/>
    <property type="molecule type" value="Genomic_DNA"/>
</dbReference>
<feature type="transmembrane region" description="Helical" evidence="9">
    <location>
        <begin position="457"/>
        <end position="478"/>
    </location>
</feature>
<dbReference type="PROSITE" id="PS01022">
    <property type="entry name" value="PTR2_1"/>
    <property type="match status" value="1"/>
</dbReference>
<evidence type="ECO:0000313" key="11">
    <source>
        <dbReference type="EMBL" id="MBB5030650.1"/>
    </source>
</evidence>
<dbReference type="InterPro" id="IPR050171">
    <property type="entry name" value="MFS_Transporters"/>
</dbReference>
<feature type="transmembrane region" description="Helical" evidence="9">
    <location>
        <begin position="424"/>
        <end position="445"/>
    </location>
</feature>
<proteinExistence type="inferred from homology"/>
<feature type="domain" description="Major facilitator superfamily (MFS) profile" evidence="10">
    <location>
        <begin position="278"/>
        <end position="486"/>
    </location>
</feature>